<dbReference type="RefSeq" id="WP_040754479.1">
    <property type="nucleotide sequence ID" value="NZ_KB902316.1"/>
</dbReference>
<dbReference type="Proteomes" id="UP000035100">
    <property type="component" value="Unassembled WGS sequence"/>
</dbReference>
<dbReference type="OrthoDB" id="7863719at2"/>
<sequence length="115" mass="11780">MSERDRVTADEAALERLLDEVAAARPAPPDDFMTRLLAEAEAARPRAAVTVGPARAGLRGWFAAIGGWPALGGLVASTVAGVWIGAAPPSALDGYLTGSLSVDILPDGVTLLEDS</sequence>
<gene>
    <name evidence="1" type="ORF">Wenmar_02061</name>
</gene>
<keyword evidence="2" id="KW-1185">Reference proteome</keyword>
<evidence type="ECO:0008006" key="3">
    <source>
        <dbReference type="Google" id="ProtNLM"/>
    </source>
</evidence>
<dbReference type="eggNOG" id="ENOG5033CSD">
    <property type="taxonomic scope" value="Bacteria"/>
</dbReference>
<evidence type="ECO:0000313" key="1">
    <source>
        <dbReference type="EMBL" id="KIQ69697.1"/>
    </source>
</evidence>
<proteinExistence type="predicted"/>
<reference evidence="1 2" key="1">
    <citation type="submission" date="2013-01" db="EMBL/GenBank/DDBJ databases">
        <authorList>
            <person name="Fiebig A."/>
            <person name="Goeker M."/>
            <person name="Klenk H.-P.P."/>
        </authorList>
    </citation>
    <scope>NUCLEOTIDE SEQUENCE [LARGE SCALE GENOMIC DNA]</scope>
    <source>
        <strain evidence="1 2">DSM 24838</strain>
    </source>
</reference>
<dbReference type="AlphaFoldDB" id="A0A0D0QBR3"/>
<organism evidence="1 2">
    <name type="scientific">Wenxinia marina DSM 24838</name>
    <dbReference type="NCBI Taxonomy" id="1123501"/>
    <lineage>
        <taxon>Bacteria</taxon>
        <taxon>Pseudomonadati</taxon>
        <taxon>Pseudomonadota</taxon>
        <taxon>Alphaproteobacteria</taxon>
        <taxon>Rhodobacterales</taxon>
        <taxon>Roseobacteraceae</taxon>
        <taxon>Wenxinia</taxon>
    </lineage>
</organism>
<dbReference type="STRING" id="1123501.Wenmar_02061"/>
<accession>A0A0D0QBR3</accession>
<protein>
    <recommendedName>
        <fullName evidence="3">Dihydroorotate dehydrogenase</fullName>
    </recommendedName>
</protein>
<dbReference type="EMBL" id="AONG01000009">
    <property type="protein sequence ID" value="KIQ69697.1"/>
    <property type="molecule type" value="Genomic_DNA"/>
</dbReference>
<evidence type="ECO:0000313" key="2">
    <source>
        <dbReference type="Proteomes" id="UP000035100"/>
    </source>
</evidence>
<comment type="caution">
    <text evidence="1">The sequence shown here is derived from an EMBL/GenBank/DDBJ whole genome shotgun (WGS) entry which is preliminary data.</text>
</comment>
<name>A0A0D0QBR3_9RHOB</name>